<evidence type="ECO:0000313" key="12">
    <source>
        <dbReference type="Proteomes" id="UP000249723"/>
    </source>
</evidence>
<dbReference type="Proteomes" id="UP000249723">
    <property type="component" value="Unassembled WGS sequence"/>
</dbReference>
<proteinExistence type="inferred from homology"/>
<feature type="transmembrane region" description="Helical" evidence="9">
    <location>
        <begin position="496"/>
        <end position="517"/>
    </location>
</feature>
<feature type="transmembrane region" description="Helical" evidence="9">
    <location>
        <begin position="211"/>
        <end position="233"/>
    </location>
</feature>
<dbReference type="Pfam" id="PF01699">
    <property type="entry name" value="Na_Ca_ex"/>
    <property type="match status" value="2"/>
</dbReference>
<evidence type="ECO:0000256" key="9">
    <source>
        <dbReference type="SAM" id="Phobius"/>
    </source>
</evidence>
<feature type="compositionally biased region" description="Polar residues" evidence="8">
    <location>
        <begin position="41"/>
        <end position="52"/>
    </location>
</feature>
<keyword evidence="12" id="KW-1185">Reference proteome</keyword>
<accession>A0A2X0L7J8</accession>
<dbReference type="OrthoDB" id="1699231at2759"/>
<evidence type="ECO:0000259" key="10">
    <source>
        <dbReference type="Pfam" id="PF01699"/>
    </source>
</evidence>
<keyword evidence="5 9" id="KW-1133">Transmembrane helix</keyword>
<feature type="transmembrane region" description="Helical" evidence="9">
    <location>
        <begin position="356"/>
        <end position="381"/>
    </location>
</feature>
<feature type="compositionally biased region" description="Polar residues" evidence="8">
    <location>
        <begin position="1"/>
        <end position="19"/>
    </location>
</feature>
<feature type="transmembrane region" description="Helical" evidence="9">
    <location>
        <begin position="189"/>
        <end position="205"/>
    </location>
</feature>
<evidence type="ECO:0000256" key="4">
    <source>
        <dbReference type="ARBA" id="ARBA00022692"/>
    </source>
</evidence>
<dbReference type="PANTHER" id="PTHR31503:SF20">
    <property type="entry name" value="CA(2+)_H(+) EXCHANGER, PUTATIVE (EUROFUNG)-RELATED"/>
    <property type="match status" value="1"/>
</dbReference>
<evidence type="ECO:0000256" key="7">
    <source>
        <dbReference type="ARBA" id="ARBA00023136"/>
    </source>
</evidence>
<dbReference type="GO" id="GO:0006874">
    <property type="term" value="P:intracellular calcium ion homeostasis"/>
    <property type="evidence" value="ECO:0007669"/>
    <property type="project" value="TreeGrafter"/>
</dbReference>
<feature type="transmembrane region" description="Helical" evidence="9">
    <location>
        <begin position="279"/>
        <end position="301"/>
    </location>
</feature>
<name>A0A2X0L7J8_9BASI</name>
<evidence type="ECO:0000256" key="2">
    <source>
        <dbReference type="ARBA" id="ARBA00008170"/>
    </source>
</evidence>
<feature type="transmembrane region" description="Helical" evidence="9">
    <location>
        <begin position="245"/>
        <end position="267"/>
    </location>
</feature>
<keyword evidence="7 9" id="KW-0472">Membrane</keyword>
<dbReference type="AlphaFoldDB" id="A0A2X0L7J8"/>
<feature type="domain" description="Sodium/calcium exchanger membrane region" evidence="10">
    <location>
        <begin position="461"/>
        <end position="604"/>
    </location>
</feature>
<dbReference type="InterPro" id="IPR004713">
    <property type="entry name" value="CaH_exchang"/>
</dbReference>
<feature type="region of interest" description="Disordered" evidence="8">
    <location>
        <begin position="93"/>
        <end position="127"/>
    </location>
</feature>
<dbReference type="GO" id="GO:0015369">
    <property type="term" value="F:calcium:proton antiporter activity"/>
    <property type="evidence" value="ECO:0007669"/>
    <property type="project" value="UniProtKB-ARBA"/>
</dbReference>
<evidence type="ECO:0000256" key="3">
    <source>
        <dbReference type="ARBA" id="ARBA00022448"/>
    </source>
</evidence>
<feature type="compositionally biased region" description="Basic and acidic residues" evidence="8">
    <location>
        <begin position="433"/>
        <end position="449"/>
    </location>
</feature>
<feature type="transmembrane region" description="Helical" evidence="9">
    <location>
        <begin position="313"/>
        <end position="336"/>
    </location>
</feature>
<keyword evidence="3" id="KW-0813">Transport</keyword>
<evidence type="ECO:0000256" key="1">
    <source>
        <dbReference type="ARBA" id="ARBA00004127"/>
    </source>
</evidence>
<feature type="transmembrane region" description="Helical" evidence="9">
    <location>
        <begin position="456"/>
        <end position="476"/>
    </location>
</feature>
<feature type="compositionally biased region" description="Polar residues" evidence="8">
    <location>
        <begin position="102"/>
        <end position="117"/>
    </location>
</feature>
<evidence type="ECO:0000256" key="8">
    <source>
        <dbReference type="SAM" id="MobiDB-lite"/>
    </source>
</evidence>
<reference evidence="12" key="1">
    <citation type="submission" date="2016-10" db="EMBL/GenBank/DDBJ databases">
        <authorList>
            <person name="Jeantristanb JTB J.-T."/>
            <person name="Ricardo R."/>
        </authorList>
    </citation>
    <scope>NUCLEOTIDE SEQUENCE [LARGE SCALE GENOMIC DNA]</scope>
</reference>
<comment type="similarity">
    <text evidence="2">Belongs to the Ca(2+):cation antiporter (CaCA) (TC 2.A.19) family.</text>
</comment>
<feature type="region of interest" description="Disordered" evidence="8">
    <location>
        <begin position="1"/>
        <end position="78"/>
    </location>
</feature>
<feature type="domain" description="Sodium/calcium exchanger membrane region" evidence="10">
    <location>
        <begin position="212"/>
        <end position="374"/>
    </location>
</feature>
<sequence length="611" mass="64967">MNIPATTTFHTTSSEQQLSPVALADSSADVDEPPIKGPLPQFNTPKSFSPNQDHFHNEHPSAAPTTLIGTVDGDDEQQQPPLYARLRGRLLQSHATPERSASVPNLRTVSSDGSDPQVTPGVARSSTSLSAAAANSTAPLYKSATSAQAQAQAAAAGRPIPFTEVLLTPKKPVGAPPGWKLSFINTLRYSYLNILLVFIPIAWGMNFSHQTAAVCFFTSFAAIVPLAALLGFATEELALRVGDALGGLLNASFGNATELIISILALVKGELRVVQSSMLGSILSNCLLVLGMCFFAGGLRFHEQGYESRSANLNINLLGVAISSIIIPVGFVAFVTDDNLLDAATTARDVMSISRGVAILLLITYIGYMLFQLWTHSYLFVPVVLEPGEKRRPIAAYIEGPQPPTEGGVFRIPSLPSWGGSSSSASSVLSRVETNRSDHDAEAQSMQDKDHNTPRLSVVYAFVLLLVVTGLTGYTAEILVGSIDGLVSTTSLNREFVALILLPLVGNAAEHITAVTVASKGKLDLAMSVAVGSSIQIALFVIPLLVLIGWMIGQPLTLAFDPFETLILFLSICAVNFAIQDGRSNWLEGGTLMMAYVVIAIVAFYYPGTPI</sequence>
<keyword evidence="4 9" id="KW-0812">Transmembrane</keyword>
<dbReference type="PANTHER" id="PTHR31503">
    <property type="entry name" value="VACUOLAR CALCIUM ION TRANSPORTER"/>
    <property type="match status" value="1"/>
</dbReference>
<dbReference type="Gene3D" id="1.20.1420.30">
    <property type="entry name" value="NCX, central ion-binding region"/>
    <property type="match status" value="2"/>
</dbReference>
<feature type="region of interest" description="Disordered" evidence="8">
    <location>
        <begin position="429"/>
        <end position="449"/>
    </location>
</feature>
<feature type="transmembrane region" description="Helical" evidence="9">
    <location>
        <begin position="558"/>
        <end position="579"/>
    </location>
</feature>
<dbReference type="STRING" id="289078.A0A2X0L7J8"/>
<comment type="subcellular location">
    <subcellularLocation>
        <location evidence="1">Endomembrane system</location>
        <topology evidence="1">Multi-pass membrane protein</topology>
    </subcellularLocation>
</comment>
<feature type="transmembrane region" description="Helical" evidence="9">
    <location>
        <begin position="529"/>
        <end position="552"/>
    </location>
</feature>
<evidence type="ECO:0000256" key="6">
    <source>
        <dbReference type="ARBA" id="ARBA00023065"/>
    </source>
</evidence>
<dbReference type="InterPro" id="IPR004837">
    <property type="entry name" value="NaCa_Exmemb"/>
</dbReference>
<dbReference type="GO" id="GO:0000329">
    <property type="term" value="C:fungal-type vacuole membrane"/>
    <property type="evidence" value="ECO:0007669"/>
    <property type="project" value="TreeGrafter"/>
</dbReference>
<dbReference type="InterPro" id="IPR044880">
    <property type="entry name" value="NCX_ion-bd_dom_sf"/>
</dbReference>
<evidence type="ECO:0000313" key="11">
    <source>
        <dbReference type="EMBL" id="SCZ87657.1"/>
    </source>
</evidence>
<organism evidence="11 12">
    <name type="scientific">Microbotryum saponariae</name>
    <dbReference type="NCBI Taxonomy" id="289078"/>
    <lineage>
        <taxon>Eukaryota</taxon>
        <taxon>Fungi</taxon>
        <taxon>Dikarya</taxon>
        <taxon>Basidiomycota</taxon>
        <taxon>Pucciniomycotina</taxon>
        <taxon>Microbotryomycetes</taxon>
        <taxon>Microbotryales</taxon>
        <taxon>Microbotryaceae</taxon>
        <taxon>Microbotryum</taxon>
    </lineage>
</organism>
<feature type="transmembrane region" description="Helical" evidence="9">
    <location>
        <begin position="586"/>
        <end position="606"/>
    </location>
</feature>
<protein>
    <submittedName>
        <fullName evidence="11">BZ3500_MvSof-1268-A1-R1_Chr2-2g05123 protein</fullName>
    </submittedName>
</protein>
<dbReference type="FunFam" id="1.20.1420.30:FF:000024">
    <property type="entry name" value="Calcium/proton exchanger, variant"/>
    <property type="match status" value="1"/>
</dbReference>
<evidence type="ECO:0000256" key="5">
    <source>
        <dbReference type="ARBA" id="ARBA00022989"/>
    </source>
</evidence>
<dbReference type="GO" id="GO:0012505">
    <property type="term" value="C:endomembrane system"/>
    <property type="evidence" value="ECO:0007669"/>
    <property type="project" value="UniProtKB-SubCell"/>
</dbReference>
<keyword evidence="6" id="KW-0406">Ion transport</keyword>
<gene>
    <name evidence="11" type="ORF">BZ3500_MVSOF-1268-A1-R1_CHR2-2G05123</name>
</gene>
<dbReference type="EMBL" id="FMWP01000010">
    <property type="protein sequence ID" value="SCZ87657.1"/>
    <property type="molecule type" value="Genomic_DNA"/>
</dbReference>